<keyword evidence="3" id="KW-1185">Reference proteome</keyword>
<name>A0ABY3E701_9CORY</name>
<proteinExistence type="predicted"/>
<feature type="transmembrane region" description="Helical" evidence="1">
    <location>
        <begin position="93"/>
        <end position="115"/>
    </location>
</feature>
<gene>
    <name evidence="2" type="ORF">FPH17_04025</name>
</gene>
<keyword evidence="1" id="KW-0812">Transmembrane</keyword>
<dbReference type="EMBL" id="VMHH01000002">
    <property type="protein sequence ID" value="TSJ75566.1"/>
    <property type="molecule type" value="Genomic_DNA"/>
</dbReference>
<accession>A0ABY3E701</accession>
<dbReference type="RefSeq" id="WP_154878773.1">
    <property type="nucleotide sequence ID" value="NZ_JAADJX010000001.1"/>
</dbReference>
<dbReference type="InterPro" id="IPR009339">
    <property type="entry name" value="DUF998"/>
</dbReference>
<protein>
    <submittedName>
        <fullName evidence="2">DUF998 domain-containing protein</fullName>
    </submittedName>
</protein>
<keyword evidence="1" id="KW-1133">Transmembrane helix</keyword>
<feature type="transmembrane region" description="Helical" evidence="1">
    <location>
        <begin position="154"/>
        <end position="173"/>
    </location>
</feature>
<comment type="caution">
    <text evidence="2">The sequence shown here is derived from an EMBL/GenBank/DDBJ whole genome shotgun (WGS) entry which is preliminary data.</text>
</comment>
<evidence type="ECO:0000313" key="2">
    <source>
        <dbReference type="EMBL" id="TSJ75566.1"/>
    </source>
</evidence>
<keyword evidence="1" id="KW-0472">Membrane</keyword>
<reference evidence="2 3" key="1">
    <citation type="submission" date="2019-07" db="EMBL/GenBank/DDBJ databases">
        <title>Draft genome of Corynebacterium godavarianum and other related strains.</title>
        <authorList>
            <person name="Bernier A.-M."/>
            <person name="Bernard K."/>
        </authorList>
    </citation>
    <scope>NUCLEOTIDE SEQUENCE [LARGE SCALE GENOMIC DNA]</scope>
    <source>
        <strain evidence="2 3">LMG 29598</strain>
    </source>
</reference>
<organism evidence="2 3">
    <name type="scientific">Corynebacterium godavarianum</name>
    <dbReference type="NCBI Taxonomy" id="2054421"/>
    <lineage>
        <taxon>Bacteria</taxon>
        <taxon>Bacillati</taxon>
        <taxon>Actinomycetota</taxon>
        <taxon>Actinomycetes</taxon>
        <taxon>Mycobacteriales</taxon>
        <taxon>Corynebacteriaceae</taxon>
        <taxon>Corynebacterium</taxon>
    </lineage>
</organism>
<feature type="transmembrane region" description="Helical" evidence="1">
    <location>
        <begin position="7"/>
        <end position="28"/>
    </location>
</feature>
<dbReference type="Pfam" id="PF06197">
    <property type="entry name" value="DUF998"/>
    <property type="match status" value="1"/>
</dbReference>
<evidence type="ECO:0000256" key="1">
    <source>
        <dbReference type="SAM" id="Phobius"/>
    </source>
</evidence>
<dbReference type="Proteomes" id="UP000320747">
    <property type="component" value="Unassembled WGS sequence"/>
</dbReference>
<sequence length="241" mass="25635">MKRYRVGAMAWVLSALVFPIQLFVALGWPNRYSLSRNTISDLGVTTCGEYSELGQQIRQVCSPEHAVFNIGMVASGALVLLGAVVLHGYWTRLAGQAGTILMAIAGASVIGVGLLPWDVSPAAHDGFALLQAAAQWMAMALIAVAAGPGRFRKVTAAVVILSVASFIMFAAALDGYEMPWIGLGGAERLSFDSLTLWTALTGVALMRAHKLSAQVRERTSLRRPCDSTAVSMRGPSAENRT</sequence>
<evidence type="ECO:0000313" key="3">
    <source>
        <dbReference type="Proteomes" id="UP000320747"/>
    </source>
</evidence>
<feature type="transmembrane region" description="Helical" evidence="1">
    <location>
        <begin position="66"/>
        <end position="86"/>
    </location>
</feature>
<feature type="transmembrane region" description="Helical" evidence="1">
    <location>
        <begin position="127"/>
        <end position="147"/>
    </location>
</feature>